<protein>
    <submittedName>
        <fullName evidence="2">PE-PGRS family protein</fullName>
    </submittedName>
</protein>
<dbReference type="eggNOG" id="ENOG50330XC">
    <property type="taxonomic scope" value="Bacteria"/>
</dbReference>
<evidence type="ECO:0000256" key="1">
    <source>
        <dbReference type="SAM" id="MobiDB-lite"/>
    </source>
</evidence>
<feature type="region of interest" description="Disordered" evidence="1">
    <location>
        <begin position="177"/>
        <end position="196"/>
    </location>
</feature>
<dbReference type="KEGG" id="aac:Aaci_0136"/>
<evidence type="ECO:0000313" key="3">
    <source>
        <dbReference type="Proteomes" id="UP000001917"/>
    </source>
</evidence>
<proteinExistence type="predicted"/>
<dbReference type="InterPro" id="IPR046198">
    <property type="entry name" value="DUF6230"/>
</dbReference>
<keyword evidence="3" id="KW-1185">Reference proteome</keyword>
<sequence>MYPEMAMPMEGRTNWKVFAGVLAGGVAGIGALTGMVMNGVVSAAVNLPIPFTVQASSINGTGFSLAPGQVPNQQQGAAQIVMNGTLQNMTITKQINTPLGTFNINISAGTGSTPVQATGMTVYASSLGGDTSFPQGLAMDASTGTLSGSQLQMNNATLQVPYLSTQSISLPGMSLSITPASSSSSSSSGSSTSNGT</sequence>
<dbReference type="EMBL" id="CP001727">
    <property type="protein sequence ID" value="ACV57200.1"/>
    <property type="molecule type" value="Genomic_DNA"/>
</dbReference>
<reference evidence="3" key="1">
    <citation type="submission" date="2009-09" db="EMBL/GenBank/DDBJ databases">
        <title>The complete chromosome of Alicyclobacillus acidocaldarius subsp. acidocaldarius DSM 446.</title>
        <authorList>
            <consortium name="US DOE Joint Genome Institute (JGI-PGF)"/>
            <person name="Lucas S."/>
            <person name="Copeland A."/>
            <person name="Lapidus A."/>
            <person name="Glavina del Rio T."/>
            <person name="Dalin E."/>
            <person name="Tice H."/>
            <person name="Bruce D."/>
            <person name="Goodwin L."/>
            <person name="Pitluck S."/>
            <person name="Kyrpides N."/>
            <person name="Mavromatis K."/>
            <person name="Ivanova N."/>
            <person name="Ovchinnikova G."/>
            <person name="Chertkov O."/>
            <person name="Sims D."/>
            <person name="Brettin T."/>
            <person name="Detter J.C."/>
            <person name="Han C."/>
            <person name="Larimer F."/>
            <person name="Land M."/>
            <person name="Hauser L."/>
            <person name="Markowitz V."/>
            <person name="Cheng J.-F."/>
            <person name="Hugenholtz P."/>
            <person name="Woyke T."/>
            <person name="Wu D."/>
            <person name="Pukall R."/>
            <person name="Klenk H.-P."/>
            <person name="Eisen J.A."/>
        </authorList>
    </citation>
    <scope>NUCLEOTIDE SEQUENCE [LARGE SCALE GENOMIC DNA]</scope>
    <source>
        <strain evidence="3">ATCC 27009 / DSM 446 / BCRC 14685 / JCM 5260 / KCTC 1825 / NBRC 15652 / NCIMB 11725 / NRRL B-14509 / 104-IA</strain>
    </source>
</reference>
<dbReference type="HOGENOM" id="CLU_1387747_0_0_9"/>
<dbReference type="RefSeq" id="WP_012809587.1">
    <property type="nucleotide sequence ID" value="NC_013205.1"/>
</dbReference>
<gene>
    <name evidence="2" type="ordered locus">Aaci_0136</name>
</gene>
<name>C8WQM2_ALIAD</name>
<dbReference type="Proteomes" id="UP000001917">
    <property type="component" value="Chromosome"/>
</dbReference>
<reference evidence="2 3" key="2">
    <citation type="journal article" date="2010" name="Stand. Genomic Sci.">
        <title>Complete genome sequence of Alicyclobacillus acidocaldarius type strain (104-IA).</title>
        <authorList>
            <person name="Mavromatis K."/>
            <person name="Sikorski J."/>
            <person name="Lapidus A."/>
            <person name="Glavina Del Rio T."/>
            <person name="Copeland A."/>
            <person name="Tice H."/>
            <person name="Cheng J.F."/>
            <person name="Lucas S."/>
            <person name="Chen F."/>
            <person name="Nolan M."/>
            <person name="Bruce D."/>
            <person name="Goodwin L."/>
            <person name="Pitluck S."/>
            <person name="Ivanova N."/>
            <person name="Ovchinnikova G."/>
            <person name="Pati A."/>
            <person name="Chen A."/>
            <person name="Palaniappan K."/>
            <person name="Land M."/>
            <person name="Hauser L."/>
            <person name="Chang Y.J."/>
            <person name="Jeffries C.D."/>
            <person name="Chain P."/>
            <person name="Meincke L."/>
            <person name="Sims D."/>
            <person name="Chertkov O."/>
            <person name="Han C."/>
            <person name="Brettin T."/>
            <person name="Detter J.C."/>
            <person name="Wahrenburg C."/>
            <person name="Rohde M."/>
            <person name="Pukall R."/>
            <person name="Goker M."/>
            <person name="Bristow J."/>
            <person name="Eisen J.A."/>
            <person name="Markowitz V."/>
            <person name="Hugenholtz P."/>
            <person name="Klenk H.P."/>
            <person name="Kyrpides N.C."/>
        </authorList>
    </citation>
    <scope>NUCLEOTIDE SEQUENCE [LARGE SCALE GENOMIC DNA]</scope>
    <source>
        <strain evidence="3">ATCC 27009 / DSM 446 / BCRC 14685 / JCM 5260 / KCTC 1825 / NBRC 15652 / NCIMB 11725 / NRRL B-14509 / 104-IA</strain>
    </source>
</reference>
<dbReference type="STRING" id="521098.Aaci_0136"/>
<evidence type="ECO:0000313" key="2">
    <source>
        <dbReference type="EMBL" id="ACV57200.1"/>
    </source>
</evidence>
<organism evidence="2 3">
    <name type="scientific">Alicyclobacillus acidocaldarius subsp. acidocaldarius (strain ATCC 27009 / DSM 446 / BCRC 14685 / JCM 5260 / KCTC 1825 / NBRC 15652 / NCIMB 11725 / NRRL B-14509 / 104-IA)</name>
    <name type="common">Bacillus acidocaldarius</name>
    <dbReference type="NCBI Taxonomy" id="521098"/>
    <lineage>
        <taxon>Bacteria</taxon>
        <taxon>Bacillati</taxon>
        <taxon>Bacillota</taxon>
        <taxon>Bacilli</taxon>
        <taxon>Bacillales</taxon>
        <taxon>Alicyclobacillaceae</taxon>
        <taxon>Alicyclobacillus</taxon>
    </lineage>
</organism>
<accession>C8WQM2</accession>
<dbReference type="Pfam" id="PF19741">
    <property type="entry name" value="DUF6230"/>
    <property type="match status" value="1"/>
</dbReference>
<dbReference type="AlphaFoldDB" id="C8WQM2"/>